<protein>
    <submittedName>
        <fullName evidence="2">Uncharacterized protein</fullName>
    </submittedName>
</protein>
<dbReference type="Proteomes" id="UP001372338">
    <property type="component" value="Unassembled WGS sequence"/>
</dbReference>
<feature type="chain" id="PRO_5042894381" evidence="1">
    <location>
        <begin position="23"/>
        <end position="131"/>
    </location>
</feature>
<keyword evidence="3" id="KW-1185">Reference proteome</keyword>
<sequence length="131" mass="14443">MSAMAQPLPSLLLATISSSSSSSTPCSLQQWLPRPTPPLSCIPNHLYLINVEVAVALHFTPHFFTIHSTARHHLYSHRLTPCIPSTSKSAIDTGELVTFLREALRSSSLRLIASNPTPCYLPFDTCPDPYR</sequence>
<accession>A0AAN9E0P1</accession>
<evidence type="ECO:0000256" key="1">
    <source>
        <dbReference type="SAM" id="SignalP"/>
    </source>
</evidence>
<keyword evidence="1" id="KW-0732">Signal</keyword>
<gene>
    <name evidence="2" type="ORF">RIF29_38810</name>
</gene>
<organism evidence="2 3">
    <name type="scientific">Crotalaria pallida</name>
    <name type="common">Smooth rattlebox</name>
    <name type="synonym">Crotalaria striata</name>
    <dbReference type="NCBI Taxonomy" id="3830"/>
    <lineage>
        <taxon>Eukaryota</taxon>
        <taxon>Viridiplantae</taxon>
        <taxon>Streptophyta</taxon>
        <taxon>Embryophyta</taxon>
        <taxon>Tracheophyta</taxon>
        <taxon>Spermatophyta</taxon>
        <taxon>Magnoliopsida</taxon>
        <taxon>eudicotyledons</taxon>
        <taxon>Gunneridae</taxon>
        <taxon>Pentapetalae</taxon>
        <taxon>rosids</taxon>
        <taxon>fabids</taxon>
        <taxon>Fabales</taxon>
        <taxon>Fabaceae</taxon>
        <taxon>Papilionoideae</taxon>
        <taxon>50 kb inversion clade</taxon>
        <taxon>genistoids sensu lato</taxon>
        <taxon>core genistoids</taxon>
        <taxon>Crotalarieae</taxon>
        <taxon>Crotalaria</taxon>
    </lineage>
</organism>
<reference evidence="2 3" key="1">
    <citation type="submission" date="2024-01" db="EMBL/GenBank/DDBJ databases">
        <title>The genomes of 5 underutilized Papilionoideae crops provide insights into root nodulation and disease resistanc.</title>
        <authorList>
            <person name="Yuan L."/>
        </authorList>
    </citation>
    <scope>NUCLEOTIDE SEQUENCE [LARGE SCALE GENOMIC DNA]</scope>
    <source>
        <strain evidence="2">ZHUSHIDOU_FW_LH</strain>
        <tissue evidence="2">Leaf</tissue>
    </source>
</reference>
<dbReference type="EMBL" id="JAYWIO010000008">
    <property type="protein sequence ID" value="KAK7243995.1"/>
    <property type="molecule type" value="Genomic_DNA"/>
</dbReference>
<dbReference type="AlphaFoldDB" id="A0AAN9E0P1"/>
<name>A0AAN9E0P1_CROPI</name>
<evidence type="ECO:0000313" key="2">
    <source>
        <dbReference type="EMBL" id="KAK7243995.1"/>
    </source>
</evidence>
<evidence type="ECO:0000313" key="3">
    <source>
        <dbReference type="Proteomes" id="UP001372338"/>
    </source>
</evidence>
<comment type="caution">
    <text evidence="2">The sequence shown here is derived from an EMBL/GenBank/DDBJ whole genome shotgun (WGS) entry which is preliminary data.</text>
</comment>
<feature type="signal peptide" evidence="1">
    <location>
        <begin position="1"/>
        <end position="22"/>
    </location>
</feature>
<proteinExistence type="predicted"/>